<evidence type="ECO:0000313" key="3">
    <source>
        <dbReference type="Proteomes" id="UP000008288"/>
    </source>
</evidence>
<reference evidence="2 3" key="9">
    <citation type="journal article" date="2000" name="J. Virol.">
        <title>Complete DNA sequence of the rat cytomegalovirus genome.</title>
        <authorList>
            <person name="Vink C."/>
            <person name="Beuken E."/>
            <person name="Bruggeman C.A."/>
        </authorList>
    </citation>
    <scope>NUCLEOTIDE SEQUENCE [LARGE SCALE GENOMIC DNA]</scope>
    <source>
        <strain evidence="2 3">Maastricht</strain>
    </source>
</reference>
<reference evidence="2 3" key="10">
    <citation type="journal article" date="2000" name="Virus Res.">
        <title>Rat cytomegalovirus R89 is a highly conserved gene which expresses a spliced transcript.</title>
        <authorList>
            <person name="Gruijthuijsen Y.K."/>
            <person name="Beuken E."/>
            <person name="Bruggeman C.A."/>
            <person name="Vink C."/>
        </authorList>
    </citation>
    <scope>NUCLEOTIDE SEQUENCE [LARGE SCALE GENOMIC DNA]</scope>
    <source>
        <strain evidence="2 3">Maastricht</strain>
    </source>
</reference>
<dbReference type="RefSeq" id="NP_064187.1">
    <property type="nucleotide sequence ID" value="NC_002512.2"/>
</dbReference>
<reference evidence="2 3" key="1">
    <citation type="journal article" date="1996" name="J. Gen. Virol.">
        <title>Cloning and sequence analysis of the genes encoding DNA polymerase, glycoprotein B, ICP18.5 and major DNA-binding protein of rat cytomegalovirus.</title>
        <authorList>
            <person name="Beuken E."/>
            <person name="Slobbe R."/>
            <person name="Bruggeman C.A."/>
            <person name="Vink C."/>
        </authorList>
    </citation>
    <scope>NUCLEOTIDE SEQUENCE [LARGE SCALE GENOMIC DNA]</scope>
    <source>
        <strain evidence="2 3">Maastricht</strain>
    </source>
</reference>
<evidence type="ECO:0000313" key="2">
    <source>
        <dbReference type="EMBL" id="AAF99176.1"/>
    </source>
</evidence>
<reference evidence="2 3" key="5">
    <citation type="journal article" date="1998" name="Virology">
        <title>The Maastricht strain and England strain of rat cytomegalovirus represent different betaherpesvirus species rather than strains.</title>
        <authorList>
            <person name="Beisser P.S."/>
            <person name="Kaptein S.J."/>
            <person name="Beuken E."/>
            <person name="Bruggeman C.A."/>
            <person name="Vink C."/>
        </authorList>
    </citation>
    <scope>NUCLEOTIDE SEQUENCE [LARGE SCALE GENOMIC DNA]</scope>
    <source>
        <strain evidence="2 3">Maastricht</strain>
    </source>
</reference>
<organismHost>
    <name type="scientific">Rattus</name>
    <name type="common">rats</name>
    <dbReference type="NCBI Taxonomy" id="10114"/>
</organismHost>
<reference evidence="2 3" key="7">
    <citation type="journal article" date="1999" name="J. Virol.">
        <title>Deletion of the R78 G protein-coupled receptor gene from rat cytomegalovirus results in an attenuated, syncytium-inducing mutant strain.</title>
        <authorList>
            <person name="Beisser P.S."/>
            <person name="Grauls G."/>
            <person name="Bruggeman C.A."/>
            <person name="Vink C."/>
        </authorList>
    </citation>
    <scope>NUCLEOTIDE SEQUENCE [LARGE SCALE GENOMIC DNA]</scope>
    <source>
        <strain evidence="2 3">Maastricht</strain>
    </source>
</reference>
<reference evidence="2 3" key="6">
    <citation type="journal article" date="1999" name="J. Gen. Virol.">
        <title>The rat cytomegalovirus R32 gene encodes a virion-associated protein that elicits a strong humoral immune response in infected rats.</title>
        <authorList>
            <person name="Beuken E."/>
            <person name="Grauls G."/>
            <person name="Bruggeman C.A."/>
            <person name="Vink C."/>
        </authorList>
    </citation>
    <scope>NUCLEOTIDE SEQUENCE [LARGE SCALE GENOMIC DNA]</scope>
    <source>
        <strain evidence="2 3">Maastricht</strain>
    </source>
</reference>
<dbReference type="InterPro" id="IPR007616">
    <property type="entry name" value="Herpes_U59/UL88"/>
</dbReference>
<dbReference type="OrthoDB" id="6311at10239"/>
<keyword evidence="3" id="KW-1185">Reference proteome</keyword>
<name>Q9DWB4_RCMVM</name>
<gene>
    <name evidence="2" type="primary">R88</name>
</gene>
<dbReference type="GeneID" id="940265"/>
<reference evidence="2 3" key="4">
    <citation type="journal article" date="1998" name="J. Virol.">
        <title>The R33 G protein-coupled receptor gene of rat cytomegalovirus plays an essential role in the pathogenesis of viral infection.</title>
        <authorList>
            <person name="Beisser P.S."/>
            <person name="Vink C."/>
            <person name="Van Dam J.G."/>
            <person name="Grauls G."/>
            <person name="Vanherle S.J."/>
            <person name="Bruggeman C.A."/>
        </authorList>
    </citation>
    <scope>NUCLEOTIDE SEQUENCE [LARGE SCALE GENOMIC DNA]</scope>
    <source>
        <strain evidence="2 3">Maastricht</strain>
    </source>
</reference>
<dbReference type="Proteomes" id="UP000008288">
    <property type="component" value="Segment"/>
</dbReference>
<proteinExistence type="inferred from homology"/>
<dbReference type="Pfam" id="PF04529">
    <property type="entry name" value="Herpes_U59"/>
    <property type="match status" value="1"/>
</dbReference>
<sequence>MATVPAGDSVVIRDPEAVWCDGALVLGDGTVLEHHVYSASLAALVRRKIRAERADDEREDYVGSREISLYVTGRYRRRTSGLSVYWHAHSDVIYILTGVTYCAQIYIEYGAELPGRDGYEVFLEPRVVLVRARDANNGISKVSWSQTPGVWPRDVDIKLVRVPPDAPGARPPVIVCPDVGAVGFPRLPLAGDVLFNSNNNSNKDPAGGASAAGRELWAPVVVGDREVLSAFCSDSRPRLDCDTTLFLERAASVHRRLLVIDRELEGSVGRRREVLQNCLRLASAKRLLLVDGPAVVGLFAAHVCLYGLGEENIAADLVGVVYRRRDHAEPSFRLHNTALANAMQLALALRRLREHQDRLPAVERRLDPGDPMVCAAQDFYTGEIDVKLSVISMAAEVLRAFSARGMVDDAAALLQGRVPLLGSVDRGDLVRVLRL</sequence>
<dbReference type="EMBL" id="AF232689">
    <property type="protein sequence ID" value="AAF99176.1"/>
    <property type="molecule type" value="Genomic_DNA"/>
</dbReference>
<reference evidence="2 3" key="8">
    <citation type="journal article" date="2000" name="J. Virol.">
        <title>The r144 major histocompatibility complex class I-like gene of rat cytomegalovirus is dispensable for both acute and long-term infection in the immunocompromised host.</title>
        <authorList>
            <person name="Beisser P.S."/>
            <person name="Kloover J.S."/>
            <person name="Grauls G.E."/>
            <person name="Blok M.J."/>
            <person name="Bruggeman C.A."/>
            <person name="Vink C."/>
        </authorList>
    </citation>
    <scope>NUCLEOTIDE SEQUENCE [LARGE SCALE GENOMIC DNA]</scope>
    <source>
        <strain evidence="2 3">Maastricht</strain>
    </source>
</reference>
<reference evidence="2 3" key="3">
    <citation type="journal article" date="1997" name="J. Gen. Virol.">
        <title>Cloning and functional characterization of the origin of lytic-phase DNA replication of rat cytomegalovirus.</title>
        <authorList>
            <person name="Vink C."/>
            <person name="Beuken E."/>
            <person name="Bruggeman C.A."/>
        </authorList>
    </citation>
    <scope>NUCLEOTIDE SEQUENCE [LARGE SCALE GENOMIC DNA]</scope>
    <source>
        <strain evidence="2 3">Maastricht</strain>
    </source>
</reference>
<organism evidence="2 3">
    <name type="scientific">Rat cytomegalovirus (strain Maastricht)</name>
    <dbReference type="NCBI Taxonomy" id="79700"/>
    <lineage>
        <taxon>Viruses</taxon>
        <taxon>Duplodnaviria</taxon>
        <taxon>Heunggongvirae</taxon>
        <taxon>Peploviricota</taxon>
        <taxon>Herviviricetes</taxon>
        <taxon>Herpesvirales</taxon>
        <taxon>Orthoherpesviridae</taxon>
        <taxon>Betaherpesvirinae</taxon>
        <taxon>Muromegalovirus</taxon>
        <taxon>Muromegalovirus muridbeta2</taxon>
        <taxon>Murid betaherpesvirus 2</taxon>
    </lineage>
</organism>
<protein>
    <submittedName>
        <fullName evidence="2">PR88</fullName>
    </submittedName>
</protein>
<reference evidence="2 3" key="2">
    <citation type="journal article" date="1996" name="J. Virol.">
        <title>Structure of the rat cytomegalovirus genome termini.</title>
        <authorList>
            <person name="Vink C."/>
            <person name="Beuken E."/>
            <person name="Bruggeman C.A."/>
        </authorList>
    </citation>
    <scope>NUCLEOTIDE SEQUENCE [LARGE SCALE GENOMIC DNA]</scope>
    <source>
        <strain evidence="2 3">Maastricht</strain>
    </source>
</reference>
<dbReference type="KEGG" id="vg:940265"/>
<accession>Q9DWB4</accession>
<evidence type="ECO:0000256" key="1">
    <source>
        <dbReference type="ARBA" id="ARBA00007827"/>
    </source>
</evidence>
<comment type="similarity">
    <text evidence="1">Belongs to the herpesviridae U59/UL88 family.</text>
</comment>